<dbReference type="PANTHER" id="PTHR42715:SF10">
    <property type="entry name" value="BETA-GLUCOSIDASE"/>
    <property type="match status" value="1"/>
</dbReference>
<keyword evidence="2" id="KW-0378">Hydrolase</keyword>
<dbReference type="GO" id="GO:0005975">
    <property type="term" value="P:carbohydrate metabolic process"/>
    <property type="evidence" value="ECO:0007669"/>
    <property type="project" value="InterPro"/>
</dbReference>
<evidence type="ECO:0000259" key="3">
    <source>
        <dbReference type="Pfam" id="PF01915"/>
    </source>
</evidence>
<comment type="caution">
    <text evidence="4">The sequence shown here is derived from an EMBL/GenBank/DDBJ whole genome shotgun (WGS) entry which is preliminary data.</text>
</comment>
<dbReference type="Gene3D" id="3.40.50.1700">
    <property type="entry name" value="Glycoside hydrolase family 3 C-terminal domain"/>
    <property type="match status" value="1"/>
</dbReference>
<dbReference type="Gene3D" id="3.20.20.300">
    <property type="entry name" value="Glycoside hydrolase, family 3, N-terminal domain"/>
    <property type="match status" value="1"/>
</dbReference>
<dbReference type="PANTHER" id="PTHR42715">
    <property type="entry name" value="BETA-GLUCOSIDASE"/>
    <property type="match status" value="1"/>
</dbReference>
<evidence type="ECO:0000313" key="4">
    <source>
        <dbReference type="EMBL" id="OIN65384.1"/>
    </source>
</evidence>
<dbReference type="InterPro" id="IPR036881">
    <property type="entry name" value="Glyco_hydro_3_C_sf"/>
</dbReference>
<reference evidence="4 5" key="1">
    <citation type="journal article" date="2016" name="BMC Microbiol.">
        <title>Fucosyllactose and L-fucose utilization of infant Bifidobacterium longum and Bifidobacterium kashiwanohense.</title>
        <authorList>
            <person name="Bunesova V."/>
            <person name="Lacroix C."/>
            <person name="Schwab C."/>
        </authorList>
    </citation>
    <scope>NUCLEOTIDE SEQUENCE [LARGE SCALE GENOMIC DNA]</scope>
    <source>
        <strain evidence="4 5">BSM11-5</strain>
    </source>
</reference>
<name>A0A1S2W342_BIFLN</name>
<proteinExistence type="inferred from homology"/>
<dbReference type="Proteomes" id="UP000181801">
    <property type="component" value="Unassembled WGS sequence"/>
</dbReference>
<dbReference type="EMBL" id="MOAE01000002">
    <property type="protein sequence ID" value="OIN65384.1"/>
    <property type="molecule type" value="Genomic_DNA"/>
</dbReference>
<dbReference type="GO" id="GO:0004553">
    <property type="term" value="F:hydrolase activity, hydrolyzing O-glycosyl compounds"/>
    <property type="evidence" value="ECO:0007669"/>
    <property type="project" value="InterPro"/>
</dbReference>
<protein>
    <recommendedName>
        <fullName evidence="3">Glycoside hydrolase family 3 C-terminal domain-containing protein</fullName>
    </recommendedName>
</protein>
<gene>
    <name evidence="4" type="ORF">BFS26_00385</name>
</gene>
<dbReference type="InterPro" id="IPR002772">
    <property type="entry name" value="Glyco_hydro_3_C"/>
</dbReference>
<accession>A0A1S2W342</accession>
<evidence type="ECO:0000256" key="1">
    <source>
        <dbReference type="ARBA" id="ARBA00005336"/>
    </source>
</evidence>
<sequence>MGLLFLGLPEAAESEGFDRDTLDMPAKQIALLEQVAATNQNVVVVLSNGSVVSVAPWAKNAKGILESWLLGQSGGPALADVIFGQVSPSGKLAQSIPLDINDDPSMLNWPGEEGHVDYGEGVFVGYRYYDTYGKVVDYPFGAKIVAAVAAAGELTKLPDNAMMRIFLNSMPINSLSTLLGEGGKKIAKFMVDEYAKLAK</sequence>
<evidence type="ECO:0000313" key="5">
    <source>
        <dbReference type="Proteomes" id="UP000181801"/>
    </source>
</evidence>
<dbReference type="InterPro" id="IPR050288">
    <property type="entry name" value="Cellulose_deg_GH3"/>
</dbReference>
<evidence type="ECO:0000256" key="2">
    <source>
        <dbReference type="ARBA" id="ARBA00022801"/>
    </source>
</evidence>
<dbReference type="Pfam" id="PF01915">
    <property type="entry name" value="Glyco_hydro_3_C"/>
    <property type="match status" value="1"/>
</dbReference>
<comment type="similarity">
    <text evidence="1">Belongs to the glycosyl hydrolase 3 family.</text>
</comment>
<feature type="domain" description="Glycoside hydrolase family 3 C-terminal" evidence="3">
    <location>
        <begin position="3"/>
        <end position="126"/>
    </location>
</feature>
<dbReference type="SUPFAM" id="SSF52279">
    <property type="entry name" value="Beta-D-glucan exohydrolase, C-terminal domain"/>
    <property type="match status" value="1"/>
</dbReference>
<dbReference type="AlphaFoldDB" id="A0A1S2W342"/>
<dbReference type="InterPro" id="IPR036962">
    <property type="entry name" value="Glyco_hydro_3_N_sf"/>
</dbReference>
<organism evidence="4 5">
    <name type="scientific">Bifidobacterium longum subsp. suis</name>
    <dbReference type="NCBI Taxonomy" id="1695"/>
    <lineage>
        <taxon>Bacteria</taxon>
        <taxon>Bacillati</taxon>
        <taxon>Actinomycetota</taxon>
        <taxon>Actinomycetes</taxon>
        <taxon>Bifidobacteriales</taxon>
        <taxon>Bifidobacteriaceae</taxon>
        <taxon>Bifidobacterium</taxon>
    </lineage>
</organism>